<organism evidence="2 3">
    <name type="scientific">Araneus ventricosus</name>
    <name type="common">Orbweaver spider</name>
    <name type="synonym">Epeira ventricosa</name>
    <dbReference type="NCBI Taxonomy" id="182803"/>
    <lineage>
        <taxon>Eukaryota</taxon>
        <taxon>Metazoa</taxon>
        <taxon>Ecdysozoa</taxon>
        <taxon>Arthropoda</taxon>
        <taxon>Chelicerata</taxon>
        <taxon>Arachnida</taxon>
        <taxon>Araneae</taxon>
        <taxon>Araneomorphae</taxon>
        <taxon>Entelegynae</taxon>
        <taxon>Araneoidea</taxon>
        <taxon>Araneidae</taxon>
        <taxon>Araneus</taxon>
    </lineage>
</organism>
<evidence type="ECO:0000313" key="2">
    <source>
        <dbReference type="EMBL" id="GBM30684.1"/>
    </source>
</evidence>
<dbReference type="OrthoDB" id="6437148at2759"/>
<evidence type="ECO:0000259" key="1">
    <source>
        <dbReference type="PROSITE" id="PS50878"/>
    </source>
</evidence>
<name>A0A4Y2ES00_ARAVE</name>
<dbReference type="Pfam" id="PF00078">
    <property type="entry name" value="RVT_1"/>
    <property type="match status" value="1"/>
</dbReference>
<dbReference type="Proteomes" id="UP000499080">
    <property type="component" value="Unassembled WGS sequence"/>
</dbReference>
<dbReference type="GO" id="GO:0003824">
    <property type="term" value="F:catalytic activity"/>
    <property type="evidence" value="ECO:0007669"/>
    <property type="project" value="InterPro"/>
</dbReference>
<reference evidence="2 3" key="1">
    <citation type="journal article" date="2019" name="Sci. Rep.">
        <title>Orb-weaving spider Araneus ventricosus genome elucidates the spidroin gene catalogue.</title>
        <authorList>
            <person name="Kono N."/>
            <person name="Nakamura H."/>
            <person name="Ohtoshi R."/>
            <person name="Moran D.A.P."/>
            <person name="Shinohara A."/>
            <person name="Yoshida Y."/>
            <person name="Fujiwara M."/>
            <person name="Mori M."/>
            <person name="Tomita M."/>
            <person name="Arakawa K."/>
        </authorList>
    </citation>
    <scope>NUCLEOTIDE SEQUENCE [LARGE SCALE GENOMIC DNA]</scope>
</reference>
<keyword evidence="3" id="KW-1185">Reference proteome</keyword>
<dbReference type="InterPro" id="IPR005135">
    <property type="entry name" value="Endo/exonuclease/phosphatase"/>
</dbReference>
<sequence length="470" mass="54001">MLIRGRTLKLPKAKAIIAILFCFTLRELLSTKLNFPNEKIKIKSYRKFRNKGLAVDCENEEEIQKLIDKIQKSDELKEKIAHKEPKKRRPRCIIYNIQKDTAEQEINLARSKVATASLVQFTQMTTPKFFLVQEPYIRNGRIEGLPRQWTSWLSGNGKAAANLEEKIKELDEALSKLQDENVIIGADMNAHCVRWGYRTNNNRGYQVENFMAEKNLQLLNSPGAEPTFQCHNEEGWSDLTPASNTTPANICDWEVMENESFSDHNFIYKIRNTYPLLSQIENKFGFSEGKSINHALRKLLDVIEDAKKLEHYVIVISLDVQGAFDNLKYDIIRKELRKLFTKSSISETLEDILSNRKVAIQTSDGPAVWKRPQGCPQGSCKSPLFWNIVAVEMLKTDWPEEIQLQAFADDFAFVISGRTRRELVQHTSFTLETFKNQTDKNQFDISIEKAQYLLIDKCPGVQSSDGTPNQ</sequence>
<dbReference type="InterPro" id="IPR000477">
    <property type="entry name" value="RT_dom"/>
</dbReference>
<dbReference type="EMBL" id="BGPR01000667">
    <property type="protein sequence ID" value="GBM30684.1"/>
    <property type="molecule type" value="Genomic_DNA"/>
</dbReference>
<dbReference type="Pfam" id="PF14529">
    <property type="entry name" value="Exo_endo_phos_2"/>
    <property type="match status" value="1"/>
</dbReference>
<dbReference type="PANTHER" id="PTHR19446">
    <property type="entry name" value="REVERSE TRANSCRIPTASES"/>
    <property type="match status" value="1"/>
</dbReference>
<proteinExistence type="predicted"/>
<dbReference type="PROSITE" id="PS50878">
    <property type="entry name" value="RT_POL"/>
    <property type="match status" value="1"/>
</dbReference>
<dbReference type="InterPro" id="IPR036691">
    <property type="entry name" value="Endo/exonu/phosph_ase_sf"/>
</dbReference>
<dbReference type="SUPFAM" id="SSF56219">
    <property type="entry name" value="DNase I-like"/>
    <property type="match status" value="1"/>
</dbReference>
<dbReference type="Gene3D" id="3.60.10.10">
    <property type="entry name" value="Endonuclease/exonuclease/phosphatase"/>
    <property type="match status" value="1"/>
</dbReference>
<feature type="domain" description="Reverse transcriptase" evidence="1">
    <location>
        <begin position="126"/>
        <end position="470"/>
    </location>
</feature>
<gene>
    <name evidence="2" type="ORF">AVEN_259556_1</name>
</gene>
<dbReference type="AlphaFoldDB" id="A0A4Y2ES00"/>
<comment type="caution">
    <text evidence="2">The sequence shown here is derived from an EMBL/GenBank/DDBJ whole genome shotgun (WGS) entry which is preliminary data.</text>
</comment>
<protein>
    <recommendedName>
        <fullName evidence="1">Reverse transcriptase domain-containing protein</fullName>
    </recommendedName>
</protein>
<dbReference type="GO" id="GO:0071897">
    <property type="term" value="P:DNA biosynthetic process"/>
    <property type="evidence" value="ECO:0007669"/>
    <property type="project" value="UniProtKB-ARBA"/>
</dbReference>
<evidence type="ECO:0000313" key="3">
    <source>
        <dbReference type="Proteomes" id="UP000499080"/>
    </source>
</evidence>
<dbReference type="SUPFAM" id="SSF56672">
    <property type="entry name" value="DNA/RNA polymerases"/>
    <property type="match status" value="1"/>
</dbReference>
<dbReference type="InterPro" id="IPR043502">
    <property type="entry name" value="DNA/RNA_pol_sf"/>
</dbReference>
<accession>A0A4Y2ES00</accession>